<dbReference type="PANTHER" id="PTHR43300:SF11">
    <property type="entry name" value="ACETYLTRANSFERASE RV3034C-RELATED"/>
    <property type="match status" value="1"/>
</dbReference>
<dbReference type="PROSITE" id="PS00101">
    <property type="entry name" value="HEXAPEP_TRANSFERASES"/>
    <property type="match status" value="1"/>
</dbReference>
<dbReference type="Gene3D" id="2.160.10.10">
    <property type="entry name" value="Hexapeptide repeat proteins"/>
    <property type="match status" value="1"/>
</dbReference>
<evidence type="ECO:0000256" key="1">
    <source>
        <dbReference type="ARBA" id="ARBA00007274"/>
    </source>
</evidence>
<keyword evidence="3" id="KW-0677">Repeat</keyword>
<dbReference type="EMBL" id="DXEV01000004">
    <property type="protein sequence ID" value="HIX55871.1"/>
    <property type="molecule type" value="Genomic_DNA"/>
</dbReference>
<gene>
    <name evidence="5" type="ORF">H9850_00140</name>
</gene>
<sequence>MKINPSLIPIVISPSVRQQLIPHGLSLNGGVQIERNLMFNAPACSFENTWLTRLKIDAYSYIGPNTRCATTTIGRYCSIGYNSDLGIPCHHLGVTTSSAVHANGIFSRYTGEIKRLNPYQWENREDNCEVTIGHDVWIGAHVYVNHKVTIGTGAVIGTGSIITHDVPPYAIVAGVGGGENSKGIIKRYRFSDEVISDLLELKWWEYDLPKMLTSGMRVPLNEGHEFVQFMRDQDPATLPRIATNWKYLNVQDSNNVNLIPVPEDFDMGHRYPRREDMDDSWL</sequence>
<evidence type="ECO:0000256" key="2">
    <source>
        <dbReference type="ARBA" id="ARBA00022679"/>
    </source>
</evidence>
<protein>
    <submittedName>
        <fullName evidence="5">CatB-related O-acetyltransferase</fullName>
    </submittedName>
</protein>
<dbReference type="InterPro" id="IPR050179">
    <property type="entry name" value="Trans_hexapeptide_repeat"/>
</dbReference>
<dbReference type="GO" id="GO:0016746">
    <property type="term" value="F:acyltransferase activity"/>
    <property type="evidence" value="ECO:0007669"/>
    <property type="project" value="UniProtKB-KW"/>
</dbReference>
<dbReference type="AlphaFoldDB" id="A0A9D2B0G1"/>
<dbReference type="CDD" id="cd03349">
    <property type="entry name" value="LbH_XAT"/>
    <property type="match status" value="1"/>
</dbReference>
<dbReference type="Pfam" id="PF00132">
    <property type="entry name" value="Hexapep"/>
    <property type="match status" value="1"/>
</dbReference>
<evidence type="ECO:0000256" key="4">
    <source>
        <dbReference type="ARBA" id="ARBA00023315"/>
    </source>
</evidence>
<dbReference type="InterPro" id="IPR011004">
    <property type="entry name" value="Trimer_LpxA-like_sf"/>
</dbReference>
<reference evidence="5" key="2">
    <citation type="submission" date="2021-04" db="EMBL/GenBank/DDBJ databases">
        <authorList>
            <person name="Gilroy R."/>
        </authorList>
    </citation>
    <scope>NUCLEOTIDE SEQUENCE</scope>
    <source>
        <strain evidence="5">USASDec5-558</strain>
    </source>
</reference>
<comment type="similarity">
    <text evidence="1">Belongs to the transferase hexapeptide repeat family.</text>
</comment>
<evidence type="ECO:0000313" key="6">
    <source>
        <dbReference type="Proteomes" id="UP000886829"/>
    </source>
</evidence>
<evidence type="ECO:0000313" key="5">
    <source>
        <dbReference type="EMBL" id="HIX55871.1"/>
    </source>
</evidence>
<evidence type="ECO:0000256" key="3">
    <source>
        <dbReference type="ARBA" id="ARBA00022737"/>
    </source>
</evidence>
<keyword evidence="2" id="KW-0808">Transferase</keyword>
<proteinExistence type="inferred from homology"/>
<comment type="caution">
    <text evidence="5">The sequence shown here is derived from an EMBL/GenBank/DDBJ whole genome shotgun (WGS) entry which is preliminary data.</text>
</comment>
<keyword evidence="4" id="KW-0012">Acyltransferase</keyword>
<dbReference type="PANTHER" id="PTHR43300">
    <property type="entry name" value="ACETYLTRANSFERASE"/>
    <property type="match status" value="1"/>
</dbReference>
<organism evidence="5 6">
    <name type="scientific">Candidatus Anaerobiospirillum pullistercoris</name>
    <dbReference type="NCBI Taxonomy" id="2838452"/>
    <lineage>
        <taxon>Bacteria</taxon>
        <taxon>Pseudomonadati</taxon>
        <taxon>Pseudomonadota</taxon>
        <taxon>Gammaproteobacteria</taxon>
        <taxon>Aeromonadales</taxon>
        <taxon>Succinivibrionaceae</taxon>
        <taxon>Anaerobiospirillum</taxon>
    </lineage>
</organism>
<dbReference type="InterPro" id="IPR018357">
    <property type="entry name" value="Hexapep_transf_CS"/>
</dbReference>
<dbReference type="Proteomes" id="UP000886829">
    <property type="component" value="Unassembled WGS sequence"/>
</dbReference>
<dbReference type="InterPro" id="IPR001451">
    <property type="entry name" value="Hexapep"/>
</dbReference>
<reference evidence="5" key="1">
    <citation type="journal article" date="2021" name="PeerJ">
        <title>Extensive microbial diversity within the chicken gut microbiome revealed by metagenomics and culture.</title>
        <authorList>
            <person name="Gilroy R."/>
            <person name="Ravi A."/>
            <person name="Getino M."/>
            <person name="Pursley I."/>
            <person name="Horton D.L."/>
            <person name="Alikhan N.F."/>
            <person name="Baker D."/>
            <person name="Gharbi K."/>
            <person name="Hall N."/>
            <person name="Watson M."/>
            <person name="Adriaenssens E.M."/>
            <person name="Foster-Nyarko E."/>
            <person name="Jarju S."/>
            <person name="Secka A."/>
            <person name="Antonio M."/>
            <person name="Oren A."/>
            <person name="Chaudhuri R.R."/>
            <person name="La Ragione R."/>
            <person name="Hildebrand F."/>
            <person name="Pallen M.J."/>
        </authorList>
    </citation>
    <scope>NUCLEOTIDE SEQUENCE</scope>
    <source>
        <strain evidence="5">USASDec5-558</strain>
    </source>
</reference>
<name>A0A9D2B0G1_9GAMM</name>
<dbReference type="SUPFAM" id="SSF51161">
    <property type="entry name" value="Trimeric LpxA-like enzymes"/>
    <property type="match status" value="1"/>
</dbReference>
<accession>A0A9D2B0G1</accession>